<dbReference type="Pfam" id="PF00364">
    <property type="entry name" value="Biotin_lipoyl"/>
    <property type="match status" value="1"/>
</dbReference>
<dbReference type="InterPro" id="IPR004167">
    <property type="entry name" value="PSBD"/>
</dbReference>
<evidence type="ECO:0000313" key="8">
    <source>
        <dbReference type="WBParaSite" id="Pan_g22354.t1"/>
    </source>
</evidence>
<dbReference type="InterPro" id="IPR000089">
    <property type="entry name" value="Biotin_lipoyl"/>
</dbReference>
<keyword evidence="3" id="KW-0012">Acyltransferase</keyword>
<evidence type="ECO:0000256" key="3">
    <source>
        <dbReference type="RuleBase" id="RU003423"/>
    </source>
</evidence>
<dbReference type="WBParaSite" id="Pan_g22354.t1">
    <property type="protein sequence ID" value="Pan_g22354.t1"/>
    <property type="gene ID" value="Pan_g22354"/>
</dbReference>
<dbReference type="SUPFAM" id="SSF47005">
    <property type="entry name" value="Peripheral subunit-binding domain of 2-oxo acid dehydrogenase complex"/>
    <property type="match status" value="1"/>
</dbReference>
<dbReference type="InterPro" id="IPR045257">
    <property type="entry name" value="E2/Pdx1"/>
</dbReference>
<keyword evidence="3" id="KW-0808">Transferase</keyword>
<feature type="domain" description="2-oxoacid dehydrogenase acyltransferase catalytic" evidence="4">
    <location>
        <begin position="257"/>
        <end position="478"/>
    </location>
</feature>
<dbReference type="GO" id="GO:0045254">
    <property type="term" value="C:pyruvate dehydrogenase complex"/>
    <property type="evidence" value="ECO:0007669"/>
    <property type="project" value="InterPro"/>
</dbReference>
<feature type="domain" description="Lipoyl-binding" evidence="5">
    <location>
        <begin position="91"/>
        <end position="152"/>
    </location>
</feature>
<feature type="domain" description="Peripheral subunit-binding (PSBD)" evidence="6">
    <location>
        <begin position="206"/>
        <end position="239"/>
    </location>
</feature>
<evidence type="ECO:0000259" key="6">
    <source>
        <dbReference type="Pfam" id="PF02817"/>
    </source>
</evidence>
<comment type="cofactor">
    <cofactor evidence="3">
        <name>(R)-lipoate</name>
        <dbReference type="ChEBI" id="CHEBI:83088"/>
    </cofactor>
</comment>
<dbReference type="SUPFAM" id="SSF51230">
    <property type="entry name" value="Single hybrid motif"/>
    <property type="match status" value="1"/>
</dbReference>
<accession>A0A7E4VLJ0</accession>
<reference evidence="8" key="2">
    <citation type="submission" date="2020-10" db="UniProtKB">
        <authorList>
            <consortium name="WormBaseParasite"/>
        </authorList>
    </citation>
    <scope>IDENTIFICATION</scope>
</reference>
<sequence length="478" mass="50668">MSTFPAGTAAATMPLKNVYSRAKLTPSLAAAVALIGSPSSSRDLQCSSLIASYIKGNNPAAGDAFLKLRKPGGKVHKIRRYSADRLPDHLEVEIPSTATSSTVISLWRKSEGDRIHVGDVLCELDLPDGSRIPIKSPQDGYLAKIVQGIGSTSGKLLCIVVEREHEIAAFAHWTALNPQPVPASEAIVAPIPGTSNPEKVFDGTVEATPFAKKMASESGVLLAAVNGSGPSGKILAADMAVENELPTSSSVNDSYFDVAVSTLRQSFAKRFIDSKQKYKLTAEVCVDAVYKLRSKFNTFLASGFKLNMEDFFLKAAALASMAVPEANSFYLGSHICRNSRVNLAVSVPIGGGYVSPVILDAHSKGLATIHAELADYRARATRGSLTPDDFVDATFAVSTPEAESVVHRSPPASPKTCTLSIGSVVQQLLPSTGALSGVASSRTLSLTLSYDHRVLDEALGAAWLKAFRSYLETPVSML</sequence>
<dbReference type="Pfam" id="PF02817">
    <property type="entry name" value="E3_binding"/>
    <property type="match status" value="1"/>
</dbReference>
<comment type="similarity">
    <text evidence="1 3">Belongs to the 2-oxoacid dehydrogenase family.</text>
</comment>
<dbReference type="SUPFAM" id="SSF52777">
    <property type="entry name" value="CoA-dependent acyltransferases"/>
    <property type="match status" value="1"/>
</dbReference>
<evidence type="ECO:0000313" key="7">
    <source>
        <dbReference type="Proteomes" id="UP000492821"/>
    </source>
</evidence>
<dbReference type="CDD" id="cd06849">
    <property type="entry name" value="lipoyl_domain"/>
    <property type="match status" value="1"/>
</dbReference>
<dbReference type="Pfam" id="PF00198">
    <property type="entry name" value="2-oxoacid_dh"/>
    <property type="match status" value="1"/>
</dbReference>
<dbReference type="InterPro" id="IPR036625">
    <property type="entry name" value="E3-bd_dom_sf"/>
</dbReference>
<dbReference type="InterPro" id="IPR023213">
    <property type="entry name" value="CAT-like_dom_sf"/>
</dbReference>
<dbReference type="Gene3D" id="3.30.559.10">
    <property type="entry name" value="Chloramphenicol acetyltransferase-like domain"/>
    <property type="match status" value="1"/>
</dbReference>
<dbReference type="PANTHER" id="PTHR23151">
    <property type="entry name" value="DIHYDROLIPOAMIDE ACETYL/SUCCINYL-TRANSFERASE-RELATED"/>
    <property type="match status" value="1"/>
</dbReference>
<dbReference type="InterPro" id="IPR011053">
    <property type="entry name" value="Single_hybrid_motif"/>
</dbReference>
<name>A0A7E4VLJ0_PANRE</name>
<evidence type="ECO:0000256" key="1">
    <source>
        <dbReference type="ARBA" id="ARBA00007317"/>
    </source>
</evidence>
<dbReference type="InterPro" id="IPR001078">
    <property type="entry name" value="2-oxoacid_DH_actylTfrase"/>
</dbReference>
<dbReference type="PANTHER" id="PTHR23151:SF90">
    <property type="entry name" value="DIHYDROLIPOYLLYSINE-RESIDUE ACETYLTRANSFERASE COMPONENT OF PYRUVATE DEHYDROGENASE COMPLEX, MITOCHONDRIAL-RELATED"/>
    <property type="match status" value="1"/>
</dbReference>
<dbReference type="GO" id="GO:0004742">
    <property type="term" value="F:dihydrolipoyllysine-residue acetyltransferase activity"/>
    <property type="evidence" value="ECO:0007669"/>
    <property type="project" value="TreeGrafter"/>
</dbReference>
<dbReference type="Gene3D" id="2.40.50.100">
    <property type="match status" value="1"/>
</dbReference>
<dbReference type="AlphaFoldDB" id="A0A7E4VLJ0"/>
<keyword evidence="7" id="KW-1185">Reference proteome</keyword>
<dbReference type="EC" id="2.3.1.-" evidence="3"/>
<protein>
    <recommendedName>
        <fullName evidence="3">Dihydrolipoamide acetyltransferase component of pyruvate dehydrogenase complex</fullName>
        <ecNumber evidence="3">2.3.1.-</ecNumber>
    </recommendedName>
</protein>
<dbReference type="GO" id="GO:0006086">
    <property type="term" value="P:pyruvate decarboxylation to acetyl-CoA"/>
    <property type="evidence" value="ECO:0007669"/>
    <property type="project" value="InterPro"/>
</dbReference>
<reference evidence="7" key="1">
    <citation type="journal article" date="2013" name="Genetics">
        <title>The draft genome and transcriptome of Panagrellus redivivus are shaped by the harsh demands of a free-living lifestyle.</title>
        <authorList>
            <person name="Srinivasan J."/>
            <person name="Dillman A.R."/>
            <person name="Macchietto M.G."/>
            <person name="Heikkinen L."/>
            <person name="Lakso M."/>
            <person name="Fracchia K.M."/>
            <person name="Antoshechkin I."/>
            <person name="Mortazavi A."/>
            <person name="Wong G."/>
            <person name="Sternberg P.W."/>
        </authorList>
    </citation>
    <scope>NUCLEOTIDE SEQUENCE [LARGE SCALE GENOMIC DNA]</scope>
    <source>
        <strain evidence="7">MT8872</strain>
    </source>
</reference>
<evidence type="ECO:0000256" key="2">
    <source>
        <dbReference type="ARBA" id="ARBA00022823"/>
    </source>
</evidence>
<keyword evidence="2 3" id="KW-0450">Lipoyl</keyword>
<evidence type="ECO:0000259" key="4">
    <source>
        <dbReference type="Pfam" id="PF00198"/>
    </source>
</evidence>
<proteinExistence type="inferred from homology"/>
<evidence type="ECO:0000259" key="5">
    <source>
        <dbReference type="Pfam" id="PF00364"/>
    </source>
</evidence>
<dbReference type="Proteomes" id="UP000492821">
    <property type="component" value="Unassembled WGS sequence"/>
</dbReference>
<organism evidence="7 8">
    <name type="scientific">Panagrellus redivivus</name>
    <name type="common">Microworm</name>
    <dbReference type="NCBI Taxonomy" id="6233"/>
    <lineage>
        <taxon>Eukaryota</taxon>
        <taxon>Metazoa</taxon>
        <taxon>Ecdysozoa</taxon>
        <taxon>Nematoda</taxon>
        <taxon>Chromadorea</taxon>
        <taxon>Rhabditida</taxon>
        <taxon>Tylenchina</taxon>
        <taxon>Panagrolaimomorpha</taxon>
        <taxon>Panagrolaimoidea</taxon>
        <taxon>Panagrolaimidae</taxon>
        <taxon>Panagrellus</taxon>
    </lineage>
</organism>
<dbReference type="Gene3D" id="4.10.320.10">
    <property type="entry name" value="E3-binding domain"/>
    <property type="match status" value="1"/>
</dbReference>